<organism evidence="1">
    <name type="scientific">Physcomitrium patens</name>
    <name type="common">Spreading-leaved earth moss</name>
    <name type="synonym">Physcomitrella patens</name>
    <dbReference type="NCBI Taxonomy" id="3218"/>
    <lineage>
        <taxon>Eukaryota</taxon>
        <taxon>Viridiplantae</taxon>
        <taxon>Streptophyta</taxon>
        <taxon>Embryophyta</taxon>
        <taxon>Bryophyta</taxon>
        <taxon>Bryophytina</taxon>
        <taxon>Bryopsida</taxon>
        <taxon>Funariidae</taxon>
        <taxon>Funariales</taxon>
        <taxon>Funariaceae</taxon>
        <taxon>Physcomitrium</taxon>
    </lineage>
</organism>
<dbReference type="EMBL" id="ABEU02000013">
    <property type="protein sequence ID" value="PNR42564.1"/>
    <property type="molecule type" value="Genomic_DNA"/>
</dbReference>
<accession>A0A2K1JLY8</accession>
<evidence type="ECO:0000313" key="1">
    <source>
        <dbReference type="EMBL" id="PNR42564.1"/>
    </source>
</evidence>
<reference evidence="1 3" key="1">
    <citation type="journal article" date="2008" name="Science">
        <title>The Physcomitrella genome reveals evolutionary insights into the conquest of land by plants.</title>
        <authorList>
            <person name="Rensing S."/>
            <person name="Lang D."/>
            <person name="Zimmer A."/>
            <person name="Terry A."/>
            <person name="Salamov A."/>
            <person name="Shapiro H."/>
            <person name="Nishiyama T."/>
            <person name="Perroud P.-F."/>
            <person name="Lindquist E."/>
            <person name="Kamisugi Y."/>
            <person name="Tanahashi T."/>
            <person name="Sakakibara K."/>
            <person name="Fujita T."/>
            <person name="Oishi K."/>
            <person name="Shin-I T."/>
            <person name="Kuroki Y."/>
            <person name="Toyoda A."/>
            <person name="Suzuki Y."/>
            <person name="Hashimoto A."/>
            <person name="Yamaguchi K."/>
            <person name="Sugano A."/>
            <person name="Kohara Y."/>
            <person name="Fujiyama A."/>
            <person name="Anterola A."/>
            <person name="Aoki S."/>
            <person name="Ashton N."/>
            <person name="Barbazuk W.B."/>
            <person name="Barker E."/>
            <person name="Bennetzen J."/>
            <person name="Bezanilla M."/>
            <person name="Blankenship R."/>
            <person name="Cho S.H."/>
            <person name="Dutcher S."/>
            <person name="Estelle M."/>
            <person name="Fawcett J.A."/>
            <person name="Gundlach H."/>
            <person name="Hanada K."/>
            <person name="Heyl A."/>
            <person name="Hicks K.A."/>
            <person name="Hugh J."/>
            <person name="Lohr M."/>
            <person name="Mayer K."/>
            <person name="Melkozernov A."/>
            <person name="Murata T."/>
            <person name="Nelson D."/>
            <person name="Pils B."/>
            <person name="Prigge M."/>
            <person name="Reiss B."/>
            <person name="Renner T."/>
            <person name="Rombauts S."/>
            <person name="Rushton P."/>
            <person name="Sanderfoot A."/>
            <person name="Schween G."/>
            <person name="Shiu S.-H."/>
            <person name="Stueber K."/>
            <person name="Theodoulou F.L."/>
            <person name="Tu H."/>
            <person name="Van de Peer Y."/>
            <person name="Verrier P.J."/>
            <person name="Waters E."/>
            <person name="Wood A."/>
            <person name="Yang L."/>
            <person name="Cove D."/>
            <person name="Cuming A."/>
            <person name="Hasebe M."/>
            <person name="Lucas S."/>
            <person name="Mishler D.B."/>
            <person name="Reski R."/>
            <person name="Grigoriev I."/>
            <person name="Quatrano R.S."/>
            <person name="Boore J.L."/>
        </authorList>
    </citation>
    <scope>NUCLEOTIDE SEQUENCE [LARGE SCALE GENOMIC DNA]</scope>
    <source>
        <strain evidence="2 3">cv. Gransden 2004</strain>
    </source>
</reference>
<evidence type="ECO:0000313" key="2">
    <source>
        <dbReference type="EnsemblPlants" id="PAC:32930332.CDS.1"/>
    </source>
</evidence>
<gene>
    <name evidence="1" type="ORF">PHYPA_017394</name>
</gene>
<protein>
    <submittedName>
        <fullName evidence="1 2">Uncharacterized protein</fullName>
    </submittedName>
</protein>
<dbReference type="Proteomes" id="UP000006727">
    <property type="component" value="Chromosome 13"/>
</dbReference>
<reference evidence="1 3" key="2">
    <citation type="journal article" date="2018" name="Plant J.">
        <title>The Physcomitrella patens chromosome-scale assembly reveals moss genome structure and evolution.</title>
        <authorList>
            <person name="Lang D."/>
            <person name="Ullrich K.K."/>
            <person name="Murat F."/>
            <person name="Fuchs J."/>
            <person name="Jenkins J."/>
            <person name="Haas F.B."/>
            <person name="Piednoel M."/>
            <person name="Gundlach H."/>
            <person name="Van Bel M."/>
            <person name="Meyberg R."/>
            <person name="Vives C."/>
            <person name="Morata J."/>
            <person name="Symeonidi A."/>
            <person name="Hiss M."/>
            <person name="Muchero W."/>
            <person name="Kamisugi Y."/>
            <person name="Saleh O."/>
            <person name="Blanc G."/>
            <person name="Decker E.L."/>
            <person name="van Gessel N."/>
            <person name="Grimwood J."/>
            <person name="Hayes R.D."/>
            <person name="Graham S.W."/>
            <person name="Gunter L.E."/>
            <person name="McDaniel S.F."/>
            <person name="Hoernstein S.N.W."/>
            <person name="Larsson A."/>
            <person name="Li F.W."/>
            <person name="Perroud P.F."/>
            <person name="Phillips J."/>
            <person name="Ranjan P."/>
            <person name="Rokshar D.S."/>
            <person name="Rothfels C.J."/>
            <person name="Schneider L."/>
            <person name="Shu S."/>
            <person name="Stevenson D.W."/>
            <person name="Thummler F."/>
            <person name="Tillich M."/>
            <person name="Villarreal Aguilar J.C."/>
            <person name="Widiez T."/>
            <person name="Wong G.K."/>
            <person name="Wymore A."/>
            <person name="Zhang Y."/>
            <person name="Zimmer A.D."/>
            <person name="Quatrano R.S."/>
            <person name="Mayer K.F.X."/>
            <person name="Goodstein D."/>
            <person name="Casacuberta J.M."/>
            <person name="Vandepoele K."/>
            <person name="Reski R."/>
            <person name="Cuming A.C."/>
            <person name="Tuskan G.A."/>
            <person name="Maumus F."/>
            <person name="Salse J."/>
            <person name="Schmutz J."/>
            <person name="Rensing S.A."/>
        </authorList>
    </citation>
    <scope>NUCLEOTIDE SEQUENCE [LARGE SCALE GENOMIC DNA]</scope>
    <source>
        <strain evidence="2 3">cv. Gransden 2004</strain>
    </source>
</reference>
<sequence length="58" mass="6495">MATTWFFATLKYVAAIERPSPCSTTKVHILKLLRPEDTVTSRGSLVSCLNSTKRSDEH</sequence>
<dbReference type="EnsemblPlants" id="Pp3c13_14940V3.1">
    <property type="protein sequence ID" value="PAC:32930332.CDS.1"/>
    <property type="gene ID" value="Pp3c13_14940"/>
</dbReference>
<name>A0A2K1JLY8_PHYPA</name>
<dbReference type="Gramene" id="Pp3c13_14940V3.1">
    <property type="protein sequence ID" value="PAC:32930332.CDS.1"/>
    <property type="gene ID" value="Pp3c13_14940"/>
</dbReference>
<keyword evidence="3" id="KW-1185">Reference proteome</keyword>
<proteinExistence type="predicted"/>
<dbReference type="InParanoid" id="A0A2K1JLY8"/>
<reference evidence="2" key="3">
    <citation type="submission" date="2020-12" db="UniProtKB">
        <authorList>
            <consortium name="EnsemblPlants"/>
        </authorList>
    </citation>
    <scope>IDENTIFICATION</scope>
</reference>
<dbReference type="AlphaFoldDB" id="A0A2K1JLY8"/>
<evidence type="ECO:0000313" key="3">
    <source>
        <dbReference type="Proteomes" id="UP000006727"/>
    </source>
</evidence>